<dbReference type="Pfam" id="PF00534">
    <property type="entry name" value="Glycos_transf_1"/>
    <property type="match status" value="1"/>
</dbReference>
<dbReference type="Proteomes" id="UP000237819">
    <property type="component" value="Unassembled WGS sequence"/>
</dbReference>
<comment type="caution">
    <text evidence="3">The sequence shown here is derived from an EMBL/GenBank/DDBJ whole genome shotgun (WGS) entry which is preliminary data.</text>
</comment>
<evidence type="ECO:0000259" key="1">
    <source>
        <dbReference type="Pfam" id="PF00534"/>
    </source>
</evidence>
<evidence type="ECO:0000313" key="4">
    <source>
        <dbReference type="EMBL" id="PQO41345.1"/>
    </source>
</evidence>
<reference evidence="5 6" key="1">
    <citation type="submission" date="2018-02" db="EMBL/GenBank/DDBJ databases">
        <title>Comparative genomes isolates from brazilian mangrove.</title>
        <authorList>
            <person name="Araujo J.E."/>
            <person name="Taketani R.G."/>
            <person name="Silva M.C.P."/>
            <person name="Loureco M.V."/>
            <person name="Andreote F.D."/>
        </authorList>
    </citation>
    <scope>NUCLEOTIDE SEQUENCE [LARGE SCALE GENOMIC DNA]</scope>
    <source>
        <strain evidence="3 6">NAP PRIS-MGV</strain>
        <strain evidence="4 5">Nap-Phe MGV</strain>
    </source>
</reference>
<evidence type="ECO:0000313" key="6">
    <source>
        <dbReference type="Proteomes" id="UP000239388"/>
    </source>
</evidence>
<keyword evidence="3" id="KW-0808">Transferase</keyword>
<sequence length="367" mass="41714">MKRLMLIIPTLDRGGAEKQLTMLATGLPRDQFDVHVCLLTRGGPLQETLRAHDIPIIEIRKRRKLDPLAYLRLKKEIKRLRPDIVHTWIFAANSYGRSAAQAVKVPHIICGERCVDPWKQGYELAIDRYLDRKTDKIAVNSSGVEQFYVEKGRDPSKFVVIPNGINSTPPKPELSREQLLRQLDLPYDARLLLAVGRLWPQKRLKDLIWSIDILGRIRQDCHLLIVGDGPQRERLEKYARQTNTHRNVHFLGARNDVPQLLAHADCFLLASGYEGQSNALMEAMVAGVPVVASDIPGNRDLVVPEKTGYLVPLGQRAEYSRFVNFVLDDDDLRQRLGQAAQERIAAEFSIPQMIERHVDLYNEVTSA</sequence>
<dbReference type="InterPro" id="IPR028098">
    <property type="entry name" value="Glyco_trans_4-like_N"/>
</dbReference>
<protein>
    <submittedName>
        <fullName evidence="3">Glycosyl transferase family 1</fullName>
    </submittedName>
</protein>
<accession>A0A2S8FTH1</accession>
<gene>
    <name evidence="4" type="ORF">C5Y93_29965</name>
    <name evidence="3" type="ORF">C5Y98_14070</name>
</gene>
<feature type="domain" description="Glycosyl transferase family 1" evidence="1">
    <location>
        <begin position="176"/>
        <end position="343"/>
    </location>
</feature>
<dbReference type="GO" id="GO:0016757">
    <property type="term" value="F:glycosyltransferase activity"/>
    <property type="evidence" value="ECO:0007669"/>
    <property type="project" value="InterPro"/>
</dbReference>
<evidence type="ECO:0000313" key="5">
    <source>
        <dbReference type="Proteomes" id="UP000237819"/>
    </source>
</evidence>
<dbReference type="EMBL" id="PUIB01000015">
    <property type="protein sequence ID" value="PQO35481.1"/>
    <property type="molecule type" value="Genomic_DNA"/>
</dbReference>
<dbReference type="Proteomes" id="UP000239388">
    <property type="component" value="Unassembled WGS sequence"/>
</dbReference>
<dbReference type="InterPro" id="IPR001296">
    <property type="entry name" value="Glyco_trans_1"/>
</dbReference>
<dbReference type="PANTHER" id="PTHR12526:SF638">
    <property type="entry name" value="SPORE COAT PROTEIN SA"/>
    <property type="match status" value="1"/>
</dbReference>
<organism evidence="3 6">
    <name type="scientific">Blastopirellula marina</name>
    <dbReference type="NCBI Taxonomy" id="124"/>
    <lineage>
        <taxon>Bacteria</taxon>
        <taxon>Pseudomonadati</taxon>
        <taxon>Planctomycetota</taxon>
        <taxon>Planctomycetia</taxon>
        <taxon>Pirellulales</taxon>
        <taxon>Pirellulaceae</taxon>
        <taxon>Blastopirellula</taxon>
    </lineage>
</organism>
<dbReference type="PANTHER" id="PTHR12526">
    <property type="entry name" value="GLYCOSYLTRANSFERASE"/>
    <property type="match status" value="1"/>
</dbReference>
<proteinExistence type="predicted"/>
<dbReference type="OrthoDB" id="9795746at2"/>
<dbReference type="RefSeq" id="WP_105339168.1">
    <property type="nucleotide sequence ID" value="NZ_PUHZ01000026.1"/>
</dbReference>
<evidence type="ECO:0000259" key="2">
    <source>
        <dbReference type="Pfam" id="PF13439"/>
    </source>
</evidence>
<dbReference type="SUPFAM" id="SSF53756">
    <property type="entry name" value="UDP-Glycosyltransferase/glycogen phosphorylase"/>
    <property type="match status" value="1"/>
</dbReference>
<dbReference type="Pfam" id="PF13439">
    <property type="entry name" value="Glyco_transf_4"/>
    <property type="match status" value="1"/>
</dbReference>
<dbReference type="AlphaFoldDB" id="A0A2S8FTH1"/>
<evidence type="ECO:0000313" key="3">
    <source>
        <dbReference type="EMBL" id="PQO35481.1"/>
    </source>
</evidence>
<dbReference type="EMBL" id="PUHZ01000026">
    <property type="protein sequence ID" value="PQO41345.1"/>
    <property type="molecule type" value="Genomic_DNA"/>
</dbReference>
<name>A0A2S8FTH1_9BACT</name>
<dbReference type="Gene3D" id="3.40.50.2000">
    <property type="entry name" value="Glycogen Phosphorylase B"/>
    <property type="match status" value="2"/>
</dbReference>
<feature type="domain" description="Glycosyltransferase subfamily 4-like N-terminal" evidence="2">
    <location>
        <begin position="14"/>
        <end position="166"/>
    </location>
</feature>